<feature type="region of interest" description="Disordered" evidence="1">
    <location>
        <begin position="1"/>
        <end position="83"/>
    </location>
</feature>
<reference evidence="2 3" key="2">
    <citation type="journal article" date="2016" name="Environ. Microbiol. Rep.">
        <title>Metagenomic evidence for the presence of phototrophic Gemmatimonadetes bacteria in diverse environments.</title>
        <authorList>
            <person name="Zeng Y."/>
            <person name="Baumbach J."/>
            <person name="Barbosa E.G."/>
            <person name="Azevedo V."/>
            <person name="Zhang C."/>
            <person name="Koblizek M."/>
        </authorList>
    </citation>
    <scope>NUCLEOTIDE SEQUENCE [LARGE SCALE GENOMIC DNA]</scope>
    <source>
        <strain evidence="2 3">AP64</strain>
    </source>
</reference>
<organism evidence="2 3">
    <name type="scientific">Gemmatimonas phototrophica</name>
    <dbReference type="NCBI Taxonomy" id="1379270"/>
    <lineage>
        <taxon>Bacteria</taxon>
        <taxon>Pseudomonadati</taxon>
        <taxon>Gemmatimonadota</taxon>
        <taxon>Gemmatimonadia</taxon>
        <taxon>Gemmatimonadales</taxon>
        <taxon>Gemmatimonadaceae</taxon>
        <taxon>Gemmatimonas</taxon>
    </lineage>
</organism>
<reference evidence="2 3" key="1">
    <citation type="journal article" date="2014" name="Proc. Natl. Acad. Sci. U.S.A.">
        <title>Functional type 2 photosynthetic reaction centers found in the rare bacterial phylum Gemmatimonadetes.</title>
        <authorList>
            <person name="Zeng Y."/>
            <person name="Feng F."/>
            <person name="Medova H."/>
            <person name="Dean J."/>
            <person name="Koblizek M."/>
        </authorList>
    </citation>
    <scope>NUCLEOTIDE SEQUENCE [LARGE SCALE GENOMIC DNA]</scope>
    <source>
        <strain evidence="2 3">AP64</strain>
    </source>
</reference>
<feature type="compositionally biased region" description="Basic residues" evidence="1">
    <location>
        <begin position="50"/>
        <end position="71"/>
    </location>
</feature>
<keyword evidence="3" id="KW-1185">Reference proteome</keyword>
<dbReference type="KEGG" id="gph:GEMMAAP_05335"/>
<sequence length="83" mass="9591">MHPYLPRAQRGHRGGRAGKGGGRSATGLRTGSCARHRQKQPRDEHQRSEQRKRRGPAPRGTALRRHRRRNGRRVERGGRRTRQ</sequence>
<name>A0A143BHA8_9BACT</name>
<feature type="compositionally biased region" description="Basic and acidic residues" evidence="1">
    <location>
        <begin position="40"/>
        <end position="49"/>
    </location>
</feature>
<evidence type="ECO:0000313" key="3">
    <source>
        <dbReference type="Proteomes" id="UP000076404"/>
    </source>
</evidence>
<dbReference type="EMBL" id="CP011454">
    <property type="protein sequence ID" value="AMW04418.1"/>
    <property type="molecule type" value="Genomic_DNA"/>
</dbReference>
<accession>A0A143BHA8</accession>
<gene>
    <name evidence="2" type="ORF">GEMMAAP_05335</name>
</gene>
<dbReference type="Proteomes" id="UP000076404">
    <property type="component" value="Chromosome"/>
</dbReference>
<evidence type="ECO:0000313" key="2">
    <source>
        <dbReference type="EMBL" id="AMW04418.1"/>
    </source>
</evidence>
<dbReference type="AlphaFoldDB" id="A0A143BHA8"/>
<proteinExistence type="predicted"/>
<protein>
    <submittedName>
        <fullName evidence="2">Uncharacterized protein</fullName>
    </submittedName>
</protein>
<dbReference type="STRING" id="1379270.GEMMAAP_05335"/>
<evidence type="ECO:0000256" key="1">
    <source>
        <dbReference type="SAM" id="MobiDB-lite"/>
    </source>
</evidence>
<feature type="compositionally biased region" description="Basic and acidic residues" evidence="1">
    <location>
        <begin position="72"/>
        <end position="83"/>
    </location>
</feature>